<evidence type="ECO:0000313" key="2">
    <source>
        <dbReference type="Proteomes" id="UP001500221"/>
    </source>
</evidence>
<reference evidence="2" key="1">
    <citation type="journal article" date="2019" name="Int. J. Syst. Evol. Microbiol.">
        <title>The Global Catalogue of Microorganisms (GCM) 10K type strain sequencing project: providing services to taxonomists for standard genome sequencing and annotation.</title>
        <authorList>
            <consortium name="The Broad Institute Genomics Platform"/>
            <consortium name="The Broad Institute Genome Sequencing Center for Infectious Disease"/>
            <person name="Wu L."/>
            <person name="Ma J."/>
        </authorList>
    </citation>
    <scope>NUCLEOTIDE SEQUENCE [LARGE SCALE GENOMIC DNA]</scope>
    <source>
        <strain evidence="2">JCM 18459</strain>
    </source>
</reference>
<gene>
    <name evidence="1" type="ORF">GCM10023340_39040</name>
</gene>
<sequence length="63" mass="7059">MSRVRPGTCAEPGPGDAHCTDRRMHDYSCYDAGEDVSFNSRHDFTHDCDDPKCPTPHFTNEGD</sequence>
<organism evidence="1 2">
    <name type="scientific">Nocardioides marinquilinus</name>
    <dbReference type="NCBI Taxonomy" id="1210400"/>
    <lineage>
        <taxon>Bacteria</taxon>
        <taxon>Bacillati</taxon>
        <taxon>Actinomycetota</taxon>
        <taxon>Actinomycetes</taxon>
        <taxon>Propionibacteriales</taxon>
        <taxon>Nocardioidaceae</taxon>
        <taxon>Nocardioides</taxon>
    </lineage>
</organism>
<proteinExistence type="predicted"/>
<dbReference type="EMBL" id="BAABKG010000005">
    <property type="protein sequence ID" value="GAA5154844.1"/>
    <property type="molecule type" value="Genomic_DNA"/>
</dbReference>
<keyword evidence="2" id="KW-1185">Reference proteome</keyword>
<protein>
    <submittedName>
        <fullName evidence="1">Uncharacterized protein</fullName>
    </submittedName>
</protein>
<comment type="caution">
    <text evidence="1">The sequence shown here is derived from an EMBL/GenBank/DDBJ whole genome shotgun (WGS) entry which is preliminary data.</text>
</comment>
<name>A0ABP9Q2G0_9ACTN</name>
<dbReference type="Proteomes" id="UP001500221">
    <property type="component" value="Unassembled WGS sequence"/>
</dbReference>
<evidence type="ECO:0000313" key="1">
    <source>
        <dbReference type="EMBL" id="GAA5154844.1"/>
    </source>
</evidence>
<accession>A0ABP9Q2G0</accession>
<dbReference type="RefSeq" id="WP_345462708.1">
    <property type="nucleotide sequence ID" value="NZ_BAABKG010000005.1"/>
</dbReference>